<dbReference type="Proteomes" id="UP000011980">
    <property type="component" value="Unassembled WGS sequence"/>
</dbReference>
<proteinExistence type="predicted"/>
<comment type="caution">
    <text evidence="2">The sequence shown here is derived from an EMBL/GenBank/DDBJ whole genome shotgun (WGS) entry which is preliminary data.</text>
</comment>
<sequence length="39" mass="4520">MFKKIFYFNNIYLNVFSLVGTFLVGGILDRAEKLYNTGI</sequence>
<organism evidence="2 3">
    <name type="scientific">Leptospira kirschneri serovar Bulgarica str. Nikolaevo</name>
    <dbReference type="NCBI Taxonomy" id="1240687"/>
    <lineage>
        <taxon>Bacteria</taxon>
        <taxon>Pseudomonadati</taxon>
        <taxon>Spirochaetota</taxon>
        <taxon>Spirochaetia</taxon>
        <taxon>Leptospirales</taxon>
        <taxon>Leptospiraceae</taxon>
        <taxon>Leptospira</taxon>
    </lineage>
</organism>
<dbReference type="AlphaFoldDB" id="M6FCN6"/>
<name>M6FCN6_9LEPT</name>
<reference evidence="2 3" key="1">
    <citation type="submission" date="2013-01" db="EMBL/GenBank/DDBJ databases">
        <authorList>
            <person name="Harkins D.M."/>
            <person name="Durkin A.S."/>
            <person name="Brinkac L.M."/>
            <person name="Haft D.H."/>
            <person name="Selengut J.D."/>
            <person name="Sanka R."/>
            <person name="DePew J."/>
            <person name="Purushe J."/>
            <person name="Galloway R.L."/>
            <person name="Vinetz J.M."/>
            <person name="Sutton G.G."/>
            <person name="Nierman W.C."/>
            <person name="Fouts D.E."/>
        </authorList>
    </citation>
    <scope>NUCLEOTIDE SEQUENCE [LARGE SCALE GENOMIC DNA]</scope>
    <source>
        <strain evidence="2 3">Nikolaevo</strain>
    </source>
</reference>
<accession>M6FCN6</accession>
<evidence type="ECO:0000313" key="2">
    <source>
        <dbReference type="EMBL" id="EMK20556.1"/>
    </source>
</evidence>
<evidence type="ECO:0000313" key="3">
    <source>
        <dbReference type="Proteomes" id="UP000011980"/>
    </source>
</evidence>
<evidence type="ECO:0000256" key="1">
    <source>
        <dbReference type="SAM" id="Phobius"/>
    </source>
</evidence>
<keyword evidence="1" id="KW-1133">Transmembrane helix</keyword>
<feature type="transmembrane region" description="Helical" evidence="1">
    <location>
        <begin position="6"/>
        <end position="28"/>
    </location>
</feature>
<keyword evidence="1" id="KW-0472">Membrane</keyword>
<dbReference type="EMBL" id="ANCE01000209">
    <property type="protein sequence ID" value="EMK20556.1"/>
    <property type="molecule type" value="Genomic_DNA"/>
</dbReference>
<protein>
    <submittedName>
        <fullName evidence="2">Uncharacterized protein</fullName>
    </submittedName>
</protein>
<gene>
    <name evidence="2" type="ORF">LEP1GSC008_1306</name>
</gene>
<keyword evidence="1" id="KW-0812">Transmembrane</keyword>
<dbReference type="PATRIC" id="fig|1240687.3.peg.4469"/>